<keyword evidence="5" id="KW-0560">Oxidoreductase</keyword>
<evidence type="ECO:0000256" key="3">
    <source>
        <dbReference type="ARBA" id="ARBA00022723"/>
    </source>
</evidence>
<dbReference type="InterPro" id="IPR013154">
    <property type="entry name" value="ADH-like_N"/>
</dbReference>
<keyword evidence="3" id="KW-0479">Metal-binding</keyword>
<dbReference type="SUPFAM" id="SSF50129">
    <property type="entry name" value="GroES-like"/>
    <property type="match status" value="1"/>
</dbReference>
<evidence type="ECO:0000256" key="5">
    <source>
        <dbReference type="ARBA" id="ARBA00023002"/>
    </source>
</evidence>
<feature type="domain" description="Enoyl reductase (ER)" evidence="6">
    <location>
        <begin position="8"/>
        <end position="337"/>
    </location>
</feature>
<evidence type="ECO:0000313" key="7">
    <source>
        <dbReference type="EMBL" id="HIU22745.1"/>
    </source>
</evidence>
<dbReference type="Proteomes" id="UP000824087">
    <property type="component" value="Unassembled WGS sequence"/>
</dbReference>
<dbReference type="Pfam" id="PF08240">
    <property type="entry name" value="ADH_N"/>
    <property type="match status" value="1"/>
</dbReference>
<proteinExistence type="inferred from homology"/>
<dbReference type="Gene3D" id="3.40.50.720">
    <property type="entry name" value="NAD(P)-binding Rossmann-like Domain"/>
    <property type="match status" value="1"/>
</dbReference>
<dbReference type="SUPFAM" id="SSF51735">
    <property type="entry name" value="NAD(P)-binding Rossmann-fold domains"/>
    <property type="match status" value="1"/>
</dbReference>
<dbReference type="InterPro" id="IPR036291">
    <property type="entry name" value="NAD(P)-bd_dom_sf"/>
</dbReference>
<evidence type="ECO:0000256" key="2">
    <source>
        <dbReference type="ARBA" id="ARBA00008072"/>
    </source>
</evidence>
<evidence type="ECO:0000313" key="8">
    <source>
        <dbReference type="Proteomes" id="UP000824087"/>
    </source>
</evidence>
<accession>A0A9D1L3I1</accession>
<dbReference type="SMART" id="SM00829">
    <property type="entry name" value="PKS_ER"/>
    <property type="match status" value="1"/>
</dbReference>
<name>A0A9D1L3I1_9BACT</name>
<evidence type="ECO:0000259" key="6">
    <source>
        <dbReference type="SMART" id="SM00829"/>
    </source>
</evidence>
<evidence type="ECO:0000256" key="1">
    <source>
        <dbReference type="ARBA" id="ARBA00001947"/>
    </source>
</evidence>
<gene>
    <name evidence="7" type="ORF">IAD49_04095</name>
</gene>
<comment type="similarity">
    <text evidence="2">Belongs to the zinc-containing alcohol dehydrogenase family.</text>
</comment>
<dbReference type="PANTHER" id="PTHR43161">
    <property type="entry name" value="SORBITOL DEHYDROGENASE"/>
    <property type="match status" value="1"/>
</dbReference>
<reference evidence="7" key="1">
    <citation type="submission" date="2020-10" db="EMBL/GenBank/DDBJ databases">
        <authorList>
            <person name="Gilroy R."/>
        </authorList>
    </citation>
    <scope>NUCLEOTIDE SEQUENCE</scope>
    <source>
        <strain evidence="7">CHK197-8231</strain>
    </source>
</reference>
<comment type="cofactor">
    <cofactor evidence="1">
        <name>Zn(2+)</name>
        <dbReference type="ChEBI" id="CHEBI:29105"/>
    </cofactor>
</comment>
<comment type="caution">
    <text evidence="7">The sequence shown here is derived from an EMBL/GenBank/DDBJ whole genome shotgun (WGS) entry which is preliminary data.</text>
</comment>
<dbReference type="InterPro" id="IPR013149">
    <property type="entry name" value="ADH-like_C"/>
</dbReference>
<reference evidence="7" key="2">
    <citation type="journal article" date="2021" name="PeerJ">
        <title>Extensive microbial diversity within the chicken gut microbiome revealed by metagenomics and culture.</title>
        <authorList>
            <person name="Gilroy R."/>
            <person name="Ravi A."/>
            <person name="Getino M."/>
            <person name="Pursley I."/>
            <person name="Horton D.L."/>
            <person name="Alikhan N.F."/>
            <person name="Baker D."/>
            <person name="Gharbi K."/>
            <person name="Hall N."/>
            <person name="Watson M."/>
            <person name="Adriaenssens E.M."/>
            <person name="Foster-Nyarko E."/>
            <person name="Jarju S."/>
            <person name="Secka A."/>
            <person name="Antonio M."/>
            <person name="Oren A."/>
            <person name="Chaudhuri R.R."/>
            <person name="La Ragione R."/>
            <person name="Hildebrand F."/>
            <person name="Pallen M.J."/>
        </authorList>
    </citation>
    <scope>NUCLEOTIDE SEQUENCE</scope>
    <source>
        <strain evidence="7">CHK197-8231</strain>
    </source>
</reference>
<protein>
    <submittedName>
        <fullName evidence="7">Zinc-binding dehydrogenase</fullName>
    </submittedName>
</protein>
<dbReference type="GO" id="GO:0016491">
    <property type="term" value="F:oxidoreductase activity"/>
    <property type="evidence" value="ECO:0007669"/>
    <property type="project" value="UniProtKB-KW"/>
</dbReference>
<evidence type="ECO:0000256" key="4">
    <source>
        <dbReference type="ARBA" id="ARBA00022833"/>
    </source>
</evidence>
<sequence length="341" mass="36262">MRAATLVGKRKFEINEIEEPTSKNGEVLIHVLKSGICGSDLHYFETGEPKGLVLGHEFCGTVIDPGDRTDLKEGDVVTALPISPCGHCSACTSGNPQYCKETWKDAVGLSMTHPGGLTSKISVRGDMVYKVPDNVRPEEMAMVEPTAVALHGVHLADIKLGQKVLVIGGGIIGLMSAMLAKKEGASFVAVSETNPNRGKKALALGVADKYYDATKEDMIMEVMQDTGSGFDVVIECCGNAPAVTSSLLMVKPGGTVTLVGVATGPISIPTVIAVMNELTVKGAIAYTKDEFETCIQMIASKQIEVMKFVDDMIPLSKVQEAYERLTSGTDDAVKILVDPNQ</sequence>
<organism evidence="7 8">
    <name type="scientific">Candidatus Fimihabitans intestinipullorum</name>
    <dbReference type="NCBI Taxonomy" id="2840820"/>
    <lineage>
        <taxon>Bacteria</taxon>
        <taxon>Bacillati</taxon>
        <taxon>Mycoplasmatota</taxon>
        <taxon>Mycoplasmatota incertae sedis</taxon>
        <taxon>Candidatus Fimihabitans</taxon>
    </lineage>
</organism>
<dbReference type="GO" id="GO:0046872">
    <property type="term" value="F:metal ion binding"/>
    <property type="evidence" value="ECO:0007669"/>
    <property type="project" value="UniProtKB-KW"/>
</dbReference>
<dbReference type="AlphaFoldDB" id="A0A9D1L3I1"/>
<dbReference type="Gene3D" id="3.90.180.10">
    <property type="entry name" value="Medium-chain alcohol dehydrogenases, catalytic domain"/>
    <property type="match status" value="1"/>
</dbReference>
<keyword evidence="4" id="KW-0862">Zinc</keyword>
<dbReference type="InterPro" id="IPR020843">
    <property type="entry name" value="ER"/>
</dbReference>
<dbReference type="EMBL" id="DVML01000025">
    <property type="protein sequence ID" value="HIU22745.1"/>
    <property type="molecule type" value="Genomic_DNA"/>
</dbReference>
<dbReference type="Pfam" id="PF00107">
    <property type="entry name" value="ADH_zinc_N"/>
    <property type="match status" value="1"/>
</dbReference>
<dbReference type="InterPro" id="IPR011032">
    <property type="entry name" value="GroES-like_sf"/>
</dbReference>